<gene>
    <name evidence="1" type="ordered locus">Celal_3983</name>
</gene>
<dbReference type="KEGG" id="cao:Celal_3983"/>
<reference evidence="1 2" key="1">
    <citation type="journal article" date="2010" name="Stand. Genomic Sci.">
        <title>Complete genome sequence of Cellulophaga algicola type strain (IC166).</title>
        <authorList>
            <person name="Abt B."/>
            <person name="Lu M."/>
            <person name="Misra M."/>
            <person name="Han C."/>
            <person name="Nolan M."/>
            <person name="Lucas S."/>
            <person name="Hammon N."/>
            <person name="Deshpande S."/>
            <person name="Cheng J.F."/>
            <person name="Tapia R."/>
            <person name="Goodwin L."/>
            <person name="Pitluck S."/>
            <person name="Liolios K."/>
            <person name="Pagani I."/>
            <person name="Ivanova N."/>
            <person name="Mavromatis K."/>
            <person name="Ovchinikova G."/>
            <person name="Pati A."/>
            <person name="Chen A."/>
            <person name="Palaniappan K."/>
            <person name="Land M."/>
            <person name="Hauser L."/>
            <person name="Chang Y.J."/>
            <person name="Jeffries C.D."/>
            <person name="Detter J.C."/>
            <person name="Brambilla E."/>
            <person name="Rohde M."/>
            <person name="Tindall B.J."/>
            <person name="Goker M."/>
            <person name="Woyke T."/>
            <person name="Bristow J."/>
            <person name="Eisen J.A."/>
            <person name="Markowitz V."/>
            <person name="Hugenholtz P."/>
            <person name="Kyrpides N.C."/>
            <person name="Klenk H.P."/>
            <person name="Lapidus A."/>
        </authorList>
    </citation>
    <scope>NUCLEOTIDE SEQUENCE [LARGE SCALE GENOMIC DNA]</scope>
    <source>
        <strain evidence="2">DSM 14237 / IC166 / ACAM 630</strain>
    </source>
</reference>
<dbReference type="HOGENOM" id="CLU_2463429_0_0_10"/>
<name>E6XD40_CELAD</name>
<dbReference type="AlphaFoldDB" id="E6XD40"/>
<dbReference type="RefSeq" id="WP_013552676.1">
    <property type="nucleotide sequence ID" value="NC_014934.1"/>
</dbReference>
<organism evidence="1 2">
    <name type="scientific">Cellulophaga algicola (strain DSM 14237 / IC166 / ACAM 630)</name>
    <dbReference type="NCBI Taxonomy" id="688270"/>
    <lineage>
        <taxon>Bacteria</taxon>
        <taxon>Pseudomonadati</taxon>
        <taxon>Bacteroidota</taxon>
        <taxon>Flavobacteriia</taxon>
        <taxon>Flavobacteriales</taxon>
        <taxon>Flavobacteriaceae</taxon>
        <taxon>Cellulophaga</taxon>
    </lineage>
</organism>
<sequence length="88" mass="9714">MKYSLSISGGFTGITKKYAGEVSVAGTELKKIVEALNTPPLAKNENLRDGLQYHLNVQKDTENYEANFDDSNLPSPIRSLITTILNQK</sequence>
<dbReference type="OrthoDB" id="1448726at2"/>
<dbReference type="Proteomes" id="UP000008634">
    <property type="component" value="Chromosome"/>
</dbReference>
<evidence type="ECO:0000313" key="1">
    <source>
        <dbReference type="EMBL" id="ADV51227.1"/>
    </source>
</evidence>
<dbReference type="EMBL" id="CP002453">
    <property type="protein sequence ID" value="ADV51227.1"/>
    <property type="molecule type" value="Genomic_DNA"/>
</dbReference>
<protein>
    <submittedName>
        <fullName evidence="1">Uncharacterized protein</fullName>
    </submittedName>
</protein>
<dbReference type="eggNOG" id="ENOG50311HB">
    <property type="taxonomic scope" value="Bacteria"/>
</dbReference>
<keyword evidence="2" id="KW-1185">Reference proteome</keyword>
<evidence type="ECO:0000313" key="2">
    <source>
        <dbReference type="Proteomes" id="UP000008634"/>
    </source>
</evidence>
<accession>E6XD40</accession>
<proteinExistence type="predicted"/>